<protein>
    <submittedName>
        <fullName evidence="1">Uncharacterized protein</fullName>
    </submittedName>
</protein>
<dbReference type="EMBL" id="UINC01117769">
    <property type="protein sequence ID" value="SVC90428.1"/>
    <property type="molecule type" value="Genomic_DNA"/>
</dbReference>
<organism evidence="1">
    <name type="scientific">marine metagenome</name>
    <dbReference type="NCBI Taxonomy" id="408172"/>
    <lineage>
        <taxon>unclassified sequences</taxon>
        <taxon>metagenomes</taxon>
        <taxon>ecological metagenomes</taxon>
    </lineage>
</organism>
<gene>
    <name evidence="1" type="ORF">METZ01_LOCUS343282</name>
</gene>
<dbReference type="AlphaFoldDB" id="A0A382R025"/>
<sequence>FPRNTPPVFRSEKSIARGLTWKSKLDKSANKADSFETLNSL</sequence>
<name>A0A382R025_9ZZZZ</name>
<proteinExistence type="predicted"/>
<evidence type="ECO:0000313" key="1">
    <source>
        <dbReference type="EMBL" id="SVC90428.1"/>
    </source>
</evidence>
<feature type="non-terminal residue" evidence="1">
    <location>
        <position position="1"/>
    </location>
</feature>
<accession>A0A382R025</accession>
<reference evidence="1" key="1">
    <citation type="submission" date="2018-05" db="EMBL/GenBank/DDBJ databases">
        <authorList>
            <person name="Lanie J.A."/>
            <person name="Ng W.-L."/>
            <person name="Kazmierczak K.M."/>
            <person name="Andrzejewski T.M."/>
            <person name="Davidsen T.M."/>
            <person name="Wayne K.J."/>
            <person name="Tettelin H."/>
            <person name="Glass J.I."/>
            <person name="Rusch D."/>
            <person name="Podicherti R."/>
            <person name="Tsui H.-C.T."/>
            <person name="Winkler M.E."/>
        </authorList>
    </citation>
    <scope>NUCLEOTIDE SEQUENCE</scope>
</reference>